<gene>
    <name evidence="6" type="ORF">GO621_04320</name>
</gene>
<evidence type="ECO:0000256" key="4">
    <source>
        <dbReference type="ARBA" id="ARBA00023136"/>
    </source>
</evidence>
<keyword evidence="3 5" id="KW-1133">Transmembrane helix</keyword>
<evidence type="ECO:0000256" key="1">
    <source>
        <dbReference type="ARBA" id="ARBA00004141"/>
    </source>
</evidence>
<feature type="transmembrane region" description="Helical" evidence="5">
    <location>
        <begin position="72"/>
        <end position="89"/>
    </location>
</feature>
<evidence type="ECO:0000313" key="7">
    <source>
        <dbReference type="Proteomes" id="UP000462014"/>
    </source>
</evidence>
<feature type="transmembrane region" description="Helical" evidence="5">
    <location>
        <begin position="47"/>
        <end position="65"/>
    </location>
</feature>
<name>A0A7K1STW0_9SPHI</name>
<dbReference type="Proteomes" id="UP000462014">
    <property type="component" value="Unassembled WGS sequence"/>
</dbReference>
<organism evidence="6 7">
    <name type="scientific">Mucilaginibacter arboris</name>
    <dbReference type="NCBI Taxonomy" id="2682090"/>
    <lineage>
        <taxon>Bacteria</taxon>
        <taxon>Pseudomonadati</taxon>
        <taxon>Bacteroidota</taxon>
        <taxon>Sphingobacteriia</taxon>
        <taxon>Sphingobacteriales</taxon>
        <taxon>Sphingobacteriaceae</taxon>
        <taxon>Mucilaginibacter</taxon>
    </lineage>
</organism>
<comment type="caution">
    <text evidence="6">The sequence shown here is derived from an EMBL/GenBank/DDBJ whole genome shotgun (WGS) entry which is preliminary data.</text>
</comment>
<evidence type="ECO:0000313" key="6">
    <source>
        <dbReference type="EMBL" id="MVN20756.1"/>
    </source>
</evidence>
<reference evidence="6 7" key="1">
    <citation type="submission" date="2019-12" db="EMBL/GenBank/DDBJ databases">
        <title>Mucilaginibacter sp. HMF7410 genome sequencing and assembly.</title>
        <authorList>
            <person name="Kang H."/>
            <person name="Cha I."/>
            <person name="Kim H."/>
            <person name="Joh K."/>
        </authorList>
    </citation>
    <scope>NUCLEOTIDE SEQUENCE [LARGE SCALE GENOMIC DNA]</scope>
    <source>
        <strain evidence="6 7">HMF7410</strain>
    </source>
</reference>
<keyword evidence="7" id="KW-1185">Reference proteome</keyword>
<evidence type="ECO:0000256" key="5">
    <source>
        <dbReference type="SAM" id="Phobius"/>
    </source>
</evidence>
<comment type="subcellular location">
    <subcellularLocation>
        <location evidence="1">Membrane</location>
        <topology evidence="1">Multi-pass membrane protein</topology>
    </subcellularLocation>
</comment>
<dbReference type="InterPro" id="IPR032808">
    <property type="entry name" value="DoxX"/>
</dbReference>
<keyword evidence="4 5" id="KW-0472">Membrane</keyword>
<protein>
    <submittedName>
        <fullName evidence="6">DoxX family protein</fullName>
    </submittedName>
</protein>
<dbReference type="AlphaFoldDB" id="A0A7K1STW0"/>
<feature type="transmembrane region" description="Helical" evidence="5">
    <location>
        <begin position="7"/>
        <end position="27"/>
    </location>
</feature>
<keyword evidence="2 5" id="KW-0812">Transmembrane</keyword>
<evidence type="ECO:0000256" key="3">
    <source>
        <dbReference type="ARBA" id="ARBA00022989"/>
    </source>
</evidence>
<dbReference type="Pfam" id="PF13564">
    <property type="entry name" value="DoxX_2"/>
    <property type="match status" value="1"/>
</dbReference>
<sequence length="128" mass="14733">MKSNKIIYWISTGLFCAFLLLTSISYLTDPKFVDIFKHLGFPQYFRVELAVAKILGVLILLLPKIKPKYKEWAYAGFGITLISGLIAHFNSSDSVGYIINVLFWFALLVISYSYWHKRTNERINSSIT</sequence>
<dbReference type="EMBL" id="WPIK01000003">
    <property type="protein sequence ID" value="MVN20756.1"/>
    <property type="molecule type" value="Genomic_DNA"/>
</dbReference>
<feature type="transmembrane region" description="Helical" evidence="5">
    <location>
        <begin position="95"/>
        <end position="115"/>
    </location>
</feature>
<proteinExistence type="predicted"/>
<accession>A0A7K1STW0</accession>
<dbReference type="RefSeq" id="WP_157564522.1">
    <property type="nucleotide sequence ID" value="NZ_WPIK01000003.1"/>
</dbReference>
<evidence type="ECO:0000256" key="2">
    <source>
        <dbReference type="ARBA" id="ARBA00022692"/>
    </source>
</evidence>
<dbReference type="GO" id="GO:0016020">
    <property type="term" value="C:membrane"/>
    <property type="evidence" value="ECO:0007669"/>
    <property type="project" value="UniProtKB-SubCell"/>
</dbReference>